<name>A0A8X6H585_TRICU</name>
<accession>A0A8X6H585</accession>
<keyword evidence="2" id="KW-1185">Reference proteome</keyword>
<dbReference type="AlphaFoldDB" id="A0A8X6H585"/>
<evidence type="ECO:0000313" key="2">
    <source>
        <dbReference type="Proteomes" id="UP000887116"/>
    </source>
</evidence>
<comment type="caution">
    <text evidence="1">The sequence shown here is derived from an EMBL/GenBank/DDBJ whole genome shotgun (WGS) entry which is preliminary data.</text>
</comment>
<sequence length="115" mass="13426">MTKDFEKIRQPIPVWNCSFHTELFPLQKGLLTRLHVILKAVWKSWRHSNGASNDRFRSALRSQNKDLSLARLFCSFPFFPLLSCSGSYSIWDCVPSLYFEVSELPGRIWVEQCIT</sequence>
<organism evidence="1 2">
    <name type="scientific">Trichonephila clavata</name>
    <name type="common">Joro spider</name>
    <name type="synonym">Nephila clavata</name>
    <dbReference type="NCBI Taxonomy" id="2740835"/>
    <lineage>
        <taxon>Eukaryota</taxon>
        <taxon>Metazoa</taxon>
        <taxon>Ecdysozoa</taxon>
        <taxon>Arthropoda</taxon>
        <taxon>Chelicerata</taxon>
        <taxon>Arachnida</taxon>
        <taxon>Araneae</taxon>
        <taxon>Araneomorphae</taxon>
        <taxon>Entelegynae</taxon>
        <taxon>Araneoidea</taxon>
        <taxon>Nephilidae</taxon>
        <taxon>Trichonephila</taxon>
    </lineage>
</organism>
<dbReference type="Proteomes" id="UP000887116">
    <property type="component" value="Unassembled WGS sequence"/>
</dbReference>
<evidence type="ECO:0000313" key="1">
    <source>
        <dbReference type="EMBL" id="GFR16338.1"/>
    </source>
</evidence>
<dbReference type="EMBL" id="BMAO01027375">
    <property type="protein sequence ID" value="GFR16338.1"/>
    <property type="molecule type" value="Genomic_DNA"/>
</dbReference>
<protein>
    <submittedName>
        <fullName evidence="1">Uncharacterized protein</fullName>
    </submittedName>
</protein>
<gene>
    <name evidence="1" type="ORF">TNCT_559371</name>
</gene>
<proteinExistence type="predicted"/>
<reference evidence="1" key="1">
    <citation type="submission" date="2020-07" db="EMBL/GenBank/DDBJ databases">
        <title>Multicomponent nature underlies the extraordinary mechanical properties of spider dragline silk.</title>
        <authorList>
            <person name="Kono N."/>
            <person name="Nakamura H."/>
            <person name="Mori M."/>
            <person name="Yoshida Y."/>
            <person name="Ohtoshi R."/>
            <person name="Malay A.D."/>
            <person name="Moran D.A.P."/>
            <person name="Tomita M."/>
            <person name="Numata K."/>
            <person name="Arakawa K."/>
        </authorList>
    </citation>
    <scope>NUCLEOTIDE SEQUENCE</scope>
</reference>